<evidence type="ECO:0000259" key="3">
    <source>
        <dbReference type="PROSITE" id="PS51123"/>
    </source>
</evidence>
<dbReference type="AlphaFoldDB" id="A0AAE3F1K2"/>
<feature type="chain" id="PRO_5042249417" evidence="2">
    <location>
        <begin position="29"/>
        <end position="423"/>
    </location>
</feature>
<dbReference type="PROSITE" id="PS51257">
    <property type="entry name" value="PROKAR_LIPOPROTEIN"/>
    <property type="match status" value="1"/>
</dbReference>
<dbReference type="SUPFAM" id="SSF103088">
    <property type="entry name" value="OmpA-like"/>
    <property type="match status" value="1"/>
</dbReference>
<dbReference type="Pfam" id="PF00691">
    <property type="entry name" value="OmpA"/>
    <property type="match status" value="1"/>
</dbReference>
<protein>
    <submittedName>
        <fullName evidence="4">OmpA family protein</fullName>
    </submittedName>
</protein>
<dbReference type="GO" id="GO:0016020">
    <property type="term" value="C:membrane"/>
    <property type="evidence" value="ECO:0007669"/>
    <property type="project" value="UniProtKB-UniRule"/>
</dbReference>
<feature type="domain" description="OmpA-like" evidence="3">
    <location>
        <begin position="291"/>
        <end position="414"/>
    </location>
</feature>
<feature type="signal peptide" evidence="2">
    <location>
        <begin position="1"/>
        <end position="28"/>
    </location>
</feature>
<organism evidence="4 5">
    <name type="scientific">Fusicatenibacter saccharivorans</name>
    <dbReference type="NCBI Taxonomy" id="1150298"/>
    <lineage>
        <taxon>Bacteria</taxon>
        <taxon>Bacillati</taxon>
        <taxon>Bacillota</taxon>
        <taxon>Clostridia</taxon>
        <taxon>Lachnospirales</taxon>
        <taxon>Lachnospiraceae</taxon>
        <taxon>Fusicatenibacter</taxon>
    </lineage>
</organism>
<dbReference type="RefSeq" id="WP_238033015.1">
    <property type="nucleotide sequence ID" value="NZ_JAKNFS010000007.1"/>
</dbReference>
<reference evidence="4" key="1">
    <citation type="submission" date="2022-01" db="EMBL/GenBank/DDBJ databases">
        <title>Collection of gut derived symbiotic bacterial strains cultured from healthy donors.</title>
        <authorList>
            <person name="Lin H."/>
            <person name="Kohout C."/>
            <person name="Waligurski E."/>
            <person name="Pamer E.G."/>
        </authorList>
    </citation>
    <scope>NUCLEOTIDE SEQUENCE</scope>
    <source>
        <strain evidence="4">DFI.5.49</strain>
    </source>
</reference>
<sequence>MMKKIAKLTCTFAVISAALFTLTGCSNPDPSGPSSAETSKPAVAYVISNTANSKPVDSSAPLIQDTMLDAAMNYGYSFIVRVDGDPALVSTEDLNIDEQYKTASKERLKRDAASKASNLLQIVDGVTPLNPEADYLEALRLGASSLRSLDSSYTSRTIICCGSGLSTSGYLNFQNNLLSAEPQVIVDMLKEREALPDLSGCTVYWLGMAKVEAPQEKLTPKQSNNLTSIWKSVVEASGGEFVSNDYIAVSDETRTTDSLPSVSVVDIPSDTPIVFDSDVLDETDTEESNAFDEPVALEESQVQFVGDEAAYLNPEAALETIRPIADYLAKHESVSLLLVGSTAGDITDESTLSLSQARADAVKKTLCDDLGIAESRIHTLGMGSSDPWHISNAGYDGAAASSNRKVTLISADTELAQNLMNNH</sequence>
<gene>
    <name evidence="4" type="ORF">L0N21_06485</name>
</gene>
<keyword evidence="2" id="KW-0732">Signal</keyword>
<accession>A0AAE3F1K2</accession>
<comment type="caution">
    <text evidence="4">The sequence shown here is derived from an EMBL/GenBank/DDBJ whole genome shotgun (WGS) entry which is preliminary data.</text>
</comment>
<dbReference type="PROSITE" id="PS51123">
    <property type="entry name" value="OMPA_2"/>
    <property type="match status" value="1"/>
</dbReference>
<dbReference type="Proteomes" id="UP001199915">
    <property type="component" value="Unassembled WGS sequence"/>
</dbReference>
<evidence type="ECO:0000256" key="2">
    <source>
        <dbReference type="SAM" id="SignalP"/>
    </source>
</evidence>
<evidence type="ECO:0000313" key="5">
    <source>
        <dbReference type="Proteomes" id="UP001199915"/>
    </source>
</evidence>
<dbReference type="InterPro" id="IPR006665">
    <property type="entry name" value="OmpA-like"/>
</dbReference>
<evidence type="ECO:0000313" key="4">
    <source>
        <dbReference type="EMBL" id="MCG4765158.1"/>
    </source>
</evidence>
<name>A0AAE3F1K2_9FIRM</name>
<dbReference type="Gene3D" id="3.30.1330.60">
    <property type="entry name" value="OmpA-like domain"/>
    <property type="match status" value="1"/>
</dbReference>
<dbReference type="EMBL" id="JAKNFS010000007">
    <property type="protein sequence ID" value="MCG4765158.1"/>
    <property type="molecule type" value="Genomic_DNA"/>
</dbReference>
<proteinExistence type="predicted"/>
<dbReference type="InterPro" id="IPR036737">
    <property type="entry name" value="OmpA-like_sf"/>
</dbReference>
<keyword evidence="1" id="KW-0472">Membrane</keyword>
<evidence type="ECO:0000256" key="1">
    <source>
        <dbReference type="PROSITE-ProRule" id="PRU00473"/>
    </source>
</evidence>